<dbReference type="InterPro" id="IPR036682">
    <property type="entry name" value="OS_D_A10/PebIII_sf"/>
</dbReference>
<dbReference type="AlphaFoldDB" id="A0A232F9B3"/>
<name>A0A232F9B3_9HYME</name>
<dbReference type="EMBL" id="NNAY01000677">
    <property type="protein sequence ID" value="OXU27048.1"/>
    <property type="molecule type" value="Genomic_DNA"/>
</dbReference>
<accession>A0A232F9B3</accession>
<evidence type="ECO:0000313" key="1">
    <source>
        <dbReference type="EMBL" id="OXU27048.1"/>
    </source>
</evidence>
<comment type="caution">
    <text evidence="1">The sequence shown here is derived from an EMBL/GenBank/DDBJ whole genome shotgun (WGS) entry which is preliminary data.</text>
</comment>
<dbReference type="Gene3D" id="1.10.2080.10">
    <property type="entry name" value="Insect odorant-binding protein A10/Ejaculatory bulb-specific protein 3"/>
    <property type="match status" value="1"/>
</dbReference>
<dbReference type="OrthoDB" id="8183954at2759"/>
<protein>
    <submittedName>
        <fullName evidence="1">Uncharacterized protein</fullName>
    </submittedName>
</protein>
<keyword evidence="2" id="KW-1185">Reference proteome</keyword>
<evidence type="ECO:0000313" key="2">
    <source>
        <dbReference type="Proteomes" id="UP000215335"/>
    </source>
</evidence>
<dbReference type="SUPFAM" id="SSF100910">
    <property type="entry name" value="Chemosensory protein Csp2"/>
    <property type="match status" value="1"/>
</dbReference>
<dbReference type="InterPro" id="IPR005055">
    <property type="entry name" value="A10/PebIII"/>
</dbReference>
<dbReference type="PANTHER" id="PTHR11257:SF13">
    <property type="entry name" value="GEO07322P1"/>
    <property type="match status" value="1"/>
</dbReference>
<gene>
    <name evidence="1" type="ORF">TSAR_015682</name>
</gene>
<reference evidence="1 2" key="1">
    <citation type="journal article" date="2017" name="Curr. Biol.">
        <title>The Evolution of Venom by Co-option of Single-Copy Genes.</title>
        <authorList>
            <person name="Martinson E.O."/>
            <person name="Mrinalini"/>
            <person name="Kelkar Y.D."/>
            <person name="Chang C.H."/>
            <person name="Werren J.H."/>
        </authorList>
    </citation>
    <scope>NUCLEOTIDE SEQUENCE [LARGE SCALE GENOMIC DNA]</scope>
    <source>
        <strain evidence="1 2">Alberta</strain>
        <tissue evidence="1">Whole body</tissue>
    </source>
</reference>
<sequence length="181" mass="20606">MTGSLSLRLLLRVCIFGNKLKIVILLLKNFVLKSNDNVVISVNRRIDHILKYMRPAFYISLMVLGWAVSLSLAGDPFARVNDILSNETTLQFYAKCFLDQGPCSGDGRAIKRLLPDFISSSCARCSSRQKQMACKILYTLQQEKYADLWVDFVKKYDPVGQHQTKLQNFRELCLDSFSIAV</sequence>
<dbReference type="Pfam" id="PF03392">
    <property type="entry name" value="OS-D"/>
    <property type="match status" value="1"/>
</dbReference>
<organism evidence="1 2">
    <name type="scientific">Trichomalopsis sarcophagae</name>
    <dbReference type="NCBI Taxonomy" id="543379"/>
    <lineage>
        <taxon>Eukaryota</taxon>
        <taxon>Metazoa</taxon>
        <taxon>Ecdysozoa</taxon>
        <taxon>Arthropoda</taxon>
        <taxon>Hexapoda</taxon>
        <taxon>Insecta</taxon>
        <taxon>Pterygota</taxon>
        <taxon>Neoptera</taxon>
        <taxon>Endopterygota</taxon>
        <taxon>Hymenoptera</taxon>
        <taxon>Apocrita</taxon>
        <taxon>Proctotrupomorpha</taxon>
        <taxon>Chalcidoidea</taxon>
        <taxon>Pteromalidae</taxon>
        <taxon>Pteromalinae</taxon>
        <taxon>Trichomalopsis</taxon>
    </lineage>
</organism>
<dbReference type="PANTHER" id="PTHR11257">
    <property type="entry name" value="CHEMOSENSORY PROTEIN-RELATED"/>
    <property type="match status" value="1"/>
</dbReference>
<dbReference type="Proteomes" id="UP000215335">
    <property type="component" value="Unassembled WGS sequence"/>
</dbReference>
<proteinExistence type="predicted"/>